<accession>H6RHX8</accession>
<dbReference type="SUPFAM" id="SSF53474">
    <property type="entry name" value="alpha/beta-Hydrolases"/>
    <property type="match status" value="1"/>
</dbReference>
<protein>
    <submittedName>
        <fullName evidence="1">Uncharacterized protein</fullName>
    </submittedName>
</protein>
<organism evidence="1">
    <name type="scientific">uncultured Flavobacteriia bacterium</name>
    <dbReference type="NCBI Taxonomy" id="212695"/>
    <lineage>
        <taxon>Bacteria</taxon>
        <taxon>Pseudomonadati</taxon>
        <taxon>Bacteroidota</taxon>
        <taxon>Flavobacteriia</taxon>
        <taxon>environmental samples</taxon>
    </lineage>
</organism>
<reference evidence="1" key="2">
    <citation type="submission" date="2012-02" db="EMBL/GenBank/DDBJ databases">
        <authorList>
            <person name="Genoscope - CEA"/>
        </authorList>
    </citation>
    <scope>NUCLEOTIDE SEQUENCE</scope>
</reference>
<evidence type="ECO:0000313" key="1">
    <source>
        <dbReference type="EMBL" id="CCG00639.1"/>
    </source>
</evidence>
<reference evidence="1" key="1">
    <citation type="journal article" date="2012" name="Environ. Microbiol.">
        <title>Genomic content of uncultured Bacteroidetes from contrasting oceanic provinces in the North Atlantic Ocean.</title>
        <authorList>
            <person name="Gomez-Pereira P.R."/>
            <person name="Schuler M."/>
            <person name="Fuchs B.M."/>
            <person name="Bennke C."/>
            <person name="Teeling H."/>
            <person name="Waldmann J."/>
            <person name="Richter M."/>
            <person name="Barbe V."/>
            <person name="Bataille E."/>
            <person name="Glockner F.O."/>
            <person name="Amann R."/>
        </authorList>
    </citation>
    <scope>NUCLEOTIDE SEQUENCE</scope>
</reference>
<dbReference type="InterPro" id="IPR029058">
    <property type="entry name" value="AB_hydrolase_fold"/>
</dbReference>
<dbReference type="EMBL" id="FO117614">
    <property type="protein sequence ID" value="CCG00639.1"/>
    <property type="molecule type" value="Genomic_DNA"/>
</dbReference>
<dbReference type="AlphaFoldDB" id="H6RHX8"/>
<proteinExistence type="predicted"/>
<dbReference type="PROSITE" id="PS51257">
    <property type="entry name" value="PROKAR_LIPOPROTEIN"/>
    <property type="match status" value="1"/>
</dbReference>
<sequence>MRSRSILILIIIILFYSCSSKNDGVIGLDNFTELNSQSEGSGTFPFVYNSNANKILDVYCHIPENSDSSTPIVFLFHGNNRNANDYRNSLVAKANLYGFILIVPEFTTTQFPGGDGYNLGNVFTDGDNPSVSSLNNESEWAFSVIEPLFNYTKQNLNNQTSKYHIIGHSAGAQFAHRFLFFKPLAKIDKMVASAAGWYTTLDLETNFPYGLNASPLEDINFSLLFSKQLTILVGSNDNDPNSSALRHNSVVDLQGLNRLDRATSFYDNAQSKAADLSVNFEWDFVINSNEDHNYLIAVSKAADIIFNP</sequence>
<gene>
    <name evidence="1" type="ORF">VIS_S3DLC50005</name>
</gene>
<dbReference type="Gene3D" id="3.40.50.1820">
    <property type="entry name" value="alpha/beta hydrolase"/>
    <property type="match status" value="1"/>
</dbReference>
<name>H6RHX8_9BACT</name>